<gene>
    <name evidence="3" type="ORF">JOE57_000590</name>
</gene>
<dbReference type="InterPro" id="IPR006016">
    <property type="entry name" value="UspA"/>
</dbReference>
<evidence type="ECO:0000313" key="3">
    <source>
        <dbReference type="EMBL" id="MBM7797669.1"/>
    </source>
</evidence>
<keyword evidence="4" id="KW-1185">Reference proteome</keyword>
<feature type="domain" description="UspA" evidence="2">
    <location>
        <begin position="4"/>
        <end position="143"/>
    </location>
</feature>
<dbReference type="Pfam" id="PF00582">
    <property type="entry name" value="Usp"/>
    <property type="match status" value="1"/>
</dbReference>
<dbReference type="CDD" id="cd23659">
    <property type="entry name" value="USP_At3g01520-like"/>
    <property type="match status" value="1"/>
</dbReference>
<comment type="similarity">
    <text evidence="1">Belongs to the universal stress protein A family.</text>
</comment>
<sequence length="165" mass="17624">MASREVVVGIDDSPSGRAALRWAVEYARATDRPLHVLHVITPMMDAPVVWSPGFAGMAAQHDPATAEVERAKIRTMFNQAGPKPAWQLEFVQGPAGLRLVGKSEHASLLVIGTHEHVGLGRILQGSVSHYCLSHAQCPVVAVPPTFDEAGAQHDVTAHDMTPSGL</sequence>
<comment type="caution">
    <text evidence="3">The sequence shown here is derived from an EMBL/GenBank/DDBJ whole genome shotgun (WGS) entry which is preliminary data.</text>
</comment>
<proteinExistence type="inferred from homology"/>
<dbReference type="PANTHER" id="PTHR46553">
    <property type="entry name" value="ADENINE NUCLEOTIDE ALPHA HYDROLASES-LIKE SUPERFAMILY PROTEIN"/>
    <property type="match status" value="1"/>
</dbReference>
<protein>
    <submittedName>
        <fullName evidence="3">Nucleotide-binding universal stress UspA family protein</fullName>
    </submittedName>
</protein>
<dbReference type="PANTHER" id="PTHR46553:SF3">
    <property type="entry name" value="ADENINE NUCLEOTIDE ALPHA HYDROLASES-LIKE SUPERFAMILY PROTEIN"/>
    <property type="match status" value="1"/>
</dbReference>
<dbReference type="EMBL" id="JAFBCF010000001">
    <property type="protein sequence ID" value="MBM7797669.1"/>
    <property type="molecule type" value="Genomic_DNA"/>
</dbReference>
<dbReference type="Gene3D" id="3.40.50.620">
    <property type="entry name" value="HUPs"/>
    <property type="match status" value="1"/>
</dbReference>
<dbReference type="PRINTS" id="PR01438">
    <property type="entry name" value="UNVRSLSTRESS"/>
</dbReference>
<evidence type="ECO:0000259" key="2">
    <source>
        <dbReference type="Pfam" id="PF00582"/>
    </source>
</evidence>
<reference evidence="3 4" key="1">
    <citation type="submission" date="2021-01" db="EMBL/GenBank/DDBJ databases">
        <title>Sequencing the genomes of 1000 actinobacteria strains.</title>
        <authorList>
            <person name="Klenk H.-P."/>
        </authorList>
    </citation>
    <scope>NUCLEOTIDE SEQUENCE [LARGE SCALE GENOMIC DNA]</scope>
    <source>
        <strain evidence="3 4">DSM 18662</strain>
    </source>
</reference>
<dbReference type="RefSeq" id="WP_204916317.1">
    <property type="nucleotide sequence ID" value="NZ_BAAAQP010000011.1"/>
</dbReference>
<evidence type="ECO:0000313" key="4">
    <source>
        <dbReference type="Proteomes" id="UP000704762"/>
    </source>
</evidence>
<dbReference type="Proteomes" id="UP000704762">
    <property type="component" value="Unassembled WGS sequence"/>
</dbReference>
<organism evidence="3 4">
    <name type="scientific">Microlunatus panaciterrae</name>
    <dbReference type="NCBI Taxonomy" id="400768"/>
    <lineage>
        <taxon>Bacteria</taxon>
        <taxon>Bacillati</taxon>
        <taxon>Actinomycetota</taxon>
        <taxon>Actinomycetes</taxon>
        <taxon>Propionibacteriales</taxon>
        <taxon>Propionibacteriaceae</taxon>
        <taxon>Microlunatus</taxon>
    </lineage>
</organism>
<accession>A0ABS2RF86</accession>
<dbReference type="InterPro" id="IPR006015">
    <property type="entry name" value="Universal_stress_UspA"/>
</dbReference>
<dbReference type="SUPFAM" id="SSF52402">
    <property type="entry name" value="Adenine nucleotide alpha hydrolases-like"/>
    <property type="match status" value="1"/>
</dbReference>
<evidence type="ECO:0000256" key="1">
    <source>
        <dbReference type="ARBA" id="ARBA00008791"/>
    </source>
</evidence>
<name>A0ABS2RF86_9ACTN</name>
<dbReference type="InterPro" id="IPR014729">
    <property type="entry name" value="Rossmann-like_a/b/a_fold"/>
</dbReference>